<reference evidence="1 2" key="1">
    <citation type="submission" date="2013-02" db="EMBL/GenBank/DDBJ databases">
        <authorList>
            <person name="Harkins D.M."/>
            <person name="Durkin A.S."/>
            <person name="Brinkac L.M."/>
            <person name="Haft D.H."/>
            <person name="Selengut J.D."/>
            <person name="Sanka R."/>
            <person name="DePew J."/>
            <person name="Purushe J."/>
            <person name="Whelen A.C."/>
            <person name="Vinetz J.M."/>
            <person name="Sutton G.G."/>
            <person name="Nierman W.C."/>
            <person name="Fouts D.E."/>
        </authorList>
    </citation>
    <scope>NUCLEOTIDE SEQUENCE [LARGE SCALE GENOMIC DNA]</scope>
    <source>
        <strain evidence="1 2">2002000626</strain>
    </source>
</reference>
<gene>
    <name evidence="1" type="ORF">LEP1GSC029_0685</name>
</gene>
<proteinExistence type="predicted"/>
<organism evidence="1 2">
    <name type="scientific">Leptospira interrogans str. 2002000626</name>
    <dbReference type="NCBI Taxonomy" id="996803"/>
    <lineage>
        <taxon>Bacteria</taxon>
        <taxon>Pseudomonadati</taxon>
        <taxon>Spirochaetota</taxon>
        <taxon>Spirochaetia</taxon>
        <taxon>Leptospirales</taxon>
        <taxon>Leptospiraceae</taxon>
        <taxon>Leptospira</taxon>
    </lineage>
</organism>
<sequence>MGGDTFERRTTFEKKSPWVKRSDPPWIAESSETKKFVNLPGYDLIRSAKEAISKIKKKTSSLVHLFYRYQEGEFFTFDGPFLYQLKKAADSEGIKLALSAFGDEFSILEGMNAGISILYHPIPDEISGRIASGAFQNLNWGPMFSVYYYQKIAGTSEWETDLKLMRNGVLTLRKTLHLSLSLQENWQNFRKKID</sequence>
<name>A0A829DA34_LEPIR</name>
<protein>
    <submittedName>
        <fullName evidence="1">Uncharacterized protein</fullName>
    </submittedName>
</protein>
<comment type="caution">
    <text evidence="1">The sequence shown here is derived from an EMBL/GenBank/DDBJ whole genome shotgun (WGS) entry which is preliminary data.</text>
</comment>
<accession>A0A829DA34</accession>
<dbReference type="EMBL" id="AFJL02000098">
    <property type="protein sequence ID" value="EMY05076.1"/>
    <property type="molecule type" value="Genomic_DNA"/>
</dbReference>
<dbReference type="AlphaFoldDB" id="A0A829DA34"/>
<evidence type="ECO:0000313" key="1">
    <source>
        <dbReference type="EMBL" id="EMY05076.1"/>
    </source>
</evidence>
<dbReference type="Proteomes" id="UP000012329">
    <property type="component" value="Unassembled WGS sequence"/>
</dbReference>
<evidence type="ECO:0000313" key="2">
    <source>
        <dbReference type="Proteomes" id="UP000012329"/>
    </source>
</evidence>